<evidence type="ECO:0000313" key="2">
    <source>
        <dbReference type="EMBL" id="OMJ27451.1"/>
    </source>
</evidence>
<keyword evidence="3" id="KW-1185">Reference proteome</keyword>
<dbReference type="Proteomes" id="UP000187429">
    <property type="component" value="Unassembled WGS sequence"/>
</dbReference>
<dbReference type="AlphaFoldDB" id="A0A1R1YKK7"/>
<feature type="region of interest" description="Disordered" evidence="1">
    <location>
        <begin position="237"/>
        <end position="270"/>
    </location>
</feature>
<gene>
    <name evidence="2" type="ORF">AYI69_g3111</name>
</gene>
<feature type="region of interest" description="Disordered" evidence="1">
    <location>
        <begin position="126"/>
        <end position="149"/>
    </location>
</feature>
<feature type="compositionally biased region" description="Polar residues" evidence="1">
    <location>
        <begin position="84"/>
        <end position="95"/>
    </location>
</feature>
<organism evidence="2 3">
    <name type="scientific">Smittium culicis</name>
    <dbReference type="NCBI Taxonomy" id="133412"/>
    <lineage>
        <taxon>Eukaryota</taxon>
        <taxon>Fungi</taxon>
        <taxon>Fungi incertae sedis</taxon>
        <taxon>Zoopagomycota</taxon>
        <taxon>Kickxellomycotina</taxon>
        <taxon>Harpellomycetes</taxon>
        <taxon>Harpellales</taxon>
        <taxon>Legeriomycetaceae</taxon>
        <taxon>Smittium</taxon>
    </lineage>
</organism>
<name>A0A1R1YKK7_9FUNG</name>
<evidence type="ECO:0000313" key="3">
    <source>
        <dbReference type="Proteomes" id="UP000187429"/>
    </source>
</evidence>
<reference evidence="3" key="1">
    <citation type="submission" date="2017-01" db="EMBL/GenBank/DDBJ databases">
        <authorList>
            <person name="Wang Y."/>
            <person name="White M."/>
            <person name="Kvist S."/>
            <person name="Moncalvo J.-M."/>
        </authorList>
    </citation>
    <scope>NUCLEOTIDE SEQUENCE [LARGE SCALE GENOMIC DNA]</scope>
    <source>
        <strain evidence="3">ID-206-W2</strain>
    </source>
</reference>
<dbReference type="OrthoDB" id="5641131at2759"/>
<protein>
    <submittedName>
        <fullName evidence="2">Uncharacterized protein</fullName>
    </submittedName>
</protein>
<comment type="caution">
    <text evidence="2">The sequence shown here is derived from an EMBL/GenBank/DDBJ whole genome shotgun (WGS) entry which is preliminary data.</text>
</comment>
<accession>A0A1R1YKK7</accession>
<evidence type="ECO:0000256" key="1">
    <source>
        <dbReference type="SAM" id="MobiDB-lite"/>
    </source>
</evidence>
<feature type="region of interest" description="Disordered" evidence="1">
    <location>
        <begin position="74"/>
        <end position="104"/>
    </location>
</feature>
<proteinExistence type="predicted"/>
<dbReference type="EMBL" id="LSSM01001005">
    <property type="protein sequence ID" value="OMJ27451.1"/>
    <property type="molecule type" value="Genomic_DNA"/>
</dbReference>
<sequence>MDLNKRFSNSKLFKSFELGKSKRKSKIQQNIEHSNNLFESQTVKWEAQHSSNRKSFNQLFSFSKQKKPIVEQDAIKEEDEEDNSTTSNISINVKKTSSHRHPNDSLGDNIASATFIESPYSYPVGKPIPSLSPSRKVRKDKQHSSIPKSAKAEFDVSQLDVNVKDFGIIPTAKGNLAGVDVYSVDYYYFPTKSKYNHSTATAQMLRASNNNINHTGQKPKRSIGTAKSMTFASHAKNIGSVLPPASRKTSSSNRHHDFPPSSTLRNFSSHSSSPFNNDIELGSNNPFYTFKSKTLNRDYLHTPIVDKSLTSQ</sequence>